<keyword evidence="3" id="KW-0719">Serine esterase</keyword>
<dbReference type="GO" id="GO:0005615">
    <property type="term" value="C:extracellular space"/>
    <property type="evidence" value="ECO:0007669"/>
    <property type="project" value="TreeGrafter"/>
</dbReference>
<feature type="domain" description="Carboxylesterase type B" evidence="9">
    <location>
        <begin position="68"/>
        <end position="572"/>
    </location>
</feature>
<accession>A0A7M7KF24</accession>
<dbReference type="PRINTS" id="PR00878">
    <property type="entry name" value="CHOLNESTRASE"/>
</dbReference>
<dbReference type="GO" id="GO:0003990">
    <property type="term" value="F:acetylcholinesterase activity"/>
    <property type="evidence" value="ECO:0007669"/>
    <property type="project" value="UniProtKB-EC"/>
</dbReference>
<evidence type="ECO:0000256" key="3">
    <source>
        <dbReference type="ARBA" id="ARBA00022487"/>
    </source>
</evidence>
<evidence type="ECO:0000256" key="7">
    <source>
        <dbReference type="ARBA" id="ARBA00023180"/>
    </source>
</evidence>
<dbReference type="PROSITE" id="PS00941">
    <property type="entry name" value="CARBOXYLESTERASE_B_2"/>
    <property type="match status" value="1"/>
</dbReference>
<reference evidence="10" key="1">
    <citation type="submission" date="2021-01" db="UniProtKB">
        <authorList>
            <consortium name="EnsemblMetazoa"/>
        </authorList>
    </citation>
    <scope>IDENTIFICATION</scope>
</reference>
<dbReference type="PANTHER" id="PTHR43918">
    <property type="entry name" value="ACETYLCHOLINESTERASE"/>
    <property type="match status" value="1"/>
</dbReference>
<evidence type="ECO:0000256" key="8">
    <source>
        <dbReference type="ARBA" id="ARBA00048484"/>
    </source>
</evidence>
<dbReference type="SMR" id="A0A7M7KF24"/>
<dbReference type="GO" id="GO:0006581">
    <property type="term" value="P:acetylcholine catabolic process"/>
    <property type="evidence" value="ECO:0007669"/>
    <property type="project" value="TreeGrafter"/>
</dbReference>
<organism evidence="10 11">
    <name type="scientific">Varroa destructor</name>
    <name type="common">Honeybee mite</name>
    <dbReference type="NCBI Taxonomy" id="109461"/>
    <lineage>
        <taxon>Eukaryota</taxon>
        <taxon>Metazoa</taxon>
        <taxon>Ecdysozoa</taxon>
        <taxon>Arthropoda</taxon>
        <taxon>Chelicerata</taxon>
        <taxon>Arachnida</taxon>
        <taxon>Acari</taxon>
        <taxon>Parasitiformes</taxon>
        <taxon>Mesostigmata</taxon>
        <taxon>Gamasina</taxon>
        <taxon>Dermanyssoidea</taxon>
        <taxon>Varroidae</taxon>
        <taxon>Varroa</taxon>
    </lineage>
</organism>
<dbReference type="OrthoDB" id="19653at2759"/>
<dbReference type="AlphaFoldDB" id="A0A7M7KF24"/>
<evidence type="ECO:0000313" key="11">
    <source>
        <dbReference type="Proteomes" id="UP000594260"/>
    </source>
</evidence>
<dbReference type="InterPro" id="IPR050654">
    <property type="entry name" value="AChE-related_enzymes"/>
</dbReference>
<dbReference type="Proteomes" id="UP000594260">
    <property type="component" value="Unplaced"/>
</dbReference>
<dbReference type="FunFam" id="3.40.50.1820:FF:000029">
    <property type="entry name" value="Acetylcholinesterase"/>
    <property type="match status" value="1"/>
</dbReference>
<dbReference type="GO" id="GO:0019695">
    <property type="term" value="P:choline metabolic process"/>
    <property type="evidence" value="ECO:0007669"/>
    <property type="project" value="TreeGrafter"/>
</dbReference>
<dbReference type="Gene3D" id="3.40.50.1820">
    <property type="entry name" value="alpha/beta hydrolase"/>
    <property type="match status" value="1"/>
</dbReference>
<dbReference type="InterPro" id="IPR019819">
    <property type="entry name" value="Carboxylesterase_B_CS"/>
</dbReference>
<evidence type="ECO:0000256" key="6">
    <source>
        <dbReference type="ARBA" id="ARBA00023157"/>
    </source>
</evidence>
<dbReference type="OMA" id="NTIERCN"/>
<evidence type="ECO:0000256" key="5">
    <source>
        <dbReference type="ARBA" id="ARBA00022867"/>
    </source>
</evidence>
<dbReference type="GO" id="GO:0005886">
    <property type="term" value="C:plasma membrane"/>
    <property type="evidence" value="ECO:0007669"/>
    <property type="project" value="TreeGrafter"/>
</dbReference>
<evidence type="ECO:0000256" key="4">
    <source>
        <dbReference type="ARBA" id="ARBA00022801"/>
    </source>
</evidence>
<dbReference type="EnsemblMetazoa" id="XM_022809150">
    <property type="protein sequence ID" value="XP_022664885"/>
    <property type="gene ID" value="LOC111251954"/>
</dbReference>
<keyword evidence="6" id="KW-1015">Disulfide bond</keyword>
<dbReference type="PANTHER" id="PTHR43918:SF4">
    <property type="entry name" value="CARBOXYLIC ESTER HYDROLASE"/>
    <property type="match status" value="1"/>
</dbReference>
<proteinExistence type="inferred from homology"/>
<dbReference type="GeneID" id="111251954"/>
<dbReference type="EC" id="3.1.1.7" evidence="2"/>
<evidence type="ECO:0000313" key="10">
    <source>
        <dbReference type="EnsemblMetazoa" id="XP_022664885"/>
    </source>
</evidence>
<dbReference type="Pfam" id="PF00135">
    <property type="entry name" value="COesterase"/>
    <property type="match status" value="1"/>
</dbReference>
<evidence type="ECO:0000256" key="2">
    <source>
        <dbReference type="ARBA" id="ARBA00013276"/>
    </source>
</evidence>
<dbReference type="RefSeq" id="XP_022664885.1">
    <property type="nucleotide sequence ID" value="XM_022809150.1"/>
</dbReference>
<evidence type="ECO:0000259" key="9">
    <source>
        <dbReference type="Pfam" id="PF00135"/>
    </source>
</evidence>
<evidence type="ECO:0000256" key="1">
    <source>
        <dbReference type="ARBA" id="ARBA00005964"/>
    </source>
</evidence>
<protein>
    <recommendedName>
        <fullName evidence="2">acetylcholinesterase</fullName>
        <ecNumber evidence="2">3.1.1.7</ecNumber>
    </recommendedName>
</protein>
<name>A0A7M7KF24_VARDE</name>
<dbReference type="InterPro" id="IPR002018">
    <property type="entry name" value="CarbesteraseB"/>
</dbReference>
<keyword evidence="11" id="KW-1185">Reference proteome</keyword>
<keyword evidence="7" id="KW-0325">Glycoprotein</keyword>
<keyword evidence="5" id="KW-0531">Neurotransmitter degradation</keyword>
<dbReference type="SUPFAM" id="SSF53474">
    <property type="entry name" value="alpha/beta-Hydrolases"/>
    <property type="match status" value="1"/>
</dbReference>
<dbReference type="InParanoid" id="A0A7M7KF24"/>
<dbReference type="InterPro" id="IPR029058">
    <property type="entry name" value="AB_hydrolase_fold"/>
</dbReference>
<comment type="catalytic activity">
    <reaction evidence="8">
        <text>acetylcholine + H2O = choline + acetate + H(+)</text>
        <dbReference type="Rhea" id="RHEA:17561"/>
        <dbReference type="ChEBI" id="CHEBI:15354"/>
        <dbReference type="ChEBI" id="CHEBI:15355"/>
        <dbReference type="ChEBI" id="CHEBI:15377"/>
        <dbReference type="ChEBI" id="CHEBI:15378"/>
        <dbReference type="ChEBI" id="CHEBI:30089"/>
        <dbReference type="EC" id="3.1.1.7"/>
    </reaction>
</comment>
<dbReference type="InterPro" id="IPR000997">
    <property type="entry name" value="Cholinesterase"/>
</dbReference>
<sequence>MNEYLSVHQVHIHSVNRNLPRLLIPLDSISWLWKVVGVQCYCKTCDRMRLFFKIAVIAAARAISASEVIVKTSSGYLQGTKASVFNRTLYSFLGVPFAQPPVGDLRFAKPQPYGVWDGIYVAESLAFPCLQDDQYYTDRVQISGVNSTEDCLYLNVWTPSVCKKKACYDAQNKKPVVVILHGGGFSSGGNSYSFYNGSFLSALGDVVVVVPNYRLGVFGFLDLGTPDSPGNQAMFDQLLVLKWVRRNIASFGGDAKKVTLMGQGSGSISTGLHMVSPLSRGLFRRAIMQSGSPYVRRYESSVQTIKWLEVMARELNCSVSKKESRKKEDIAQCFKWSEGRTLLEATRRMGSGIPGSNFYPTWGNEFLPLEPREAIELGDMEPVDVLMGTNQNEGGSFIHFFLRRILEKQSVNSISPDEVHLYLNVLLRFSLHTVPKEISDYYFKGVRTSVQALQAACLAFGDFVFQCPTNYFADILSRHGRHVYMYHFDHRPSFSWWDPWLGAVHFDEFLFVMGALFHGDLAFSPSIEELRLSARMMKMWTHFIKFGEFDSSKWPEYAQYNQTYLNINPKSFHTSAPVTTYTFIGQGPVRNQACQLWKPYIKMPTSTNRPNKTVSAAQISPVQMVEPDISFEKTLASQNERLEEKIGRSTFREIVHQLRQRLHRNNQKKK</sequence>
<keyword evidence="4" id="KW-0378">Hydrolase</keyword>
<dbReference type="KEGG" id="vde:111251954"/>
<comment type="similarity">
    <text evidence="1">Belongs to the type-B carboxylesterase/lipase family.</text>
</comment>